<dbReference type="KEGG" id="het:BBW65_02845"/>
<dbReference type="GO" id="GO:0022857">
    <property type="term" value="F:transmembrane transporter activity"/>
    <property type="evidence" value="ECO:0007669"/>
    <property type="project" value="InterPro"/>
</dbReference>
<comment type="function">
    <text evidence="1">Involved in the TonB-dependent energy-dependent transport of various receptor-bound substrates.</text>
</comment>
<evidence type="ECO:0000256" key="13">
    <source>
        <dbReference type="RuleBase" id="RU003879"/>
    </source>
</evidence>
<keyword evidence="11 14" id="KW-1133">Transmembrane helix</keyword>
<keyword evidence="8" id="KW-0997">Cell inner membrane</keyword>
<evidence type="ECO:0000256" key="9">
    <source>
        <dbReference type="ARBA" id="ARBA00022692"/>
    </source>
</evidence>
<keyword evidence="6 13" id="KW-0813">Transport</keyword>
<dbReference type="OrthoDB" id="9798629at2"/>
<evidence type="ECO:0000256" key="7">
    <source>
        <dbReference type="ARBA" id="ARBA00022475"/>
    </source>
</evidence>
<keyword evidence="9 13" id="KW-0812">Transmembrane</keyword>
<comment type="subcellular location">
    <subcellularLocation>
        <location evidence="2">Cell inner membrane</location>
        <topology evidence="2">Single-pass type II membrane protein</topology>
    </subcellularLocation>
    <subcellularLocation>
        <location evidence="13">Cell membrane</location>
        <topology evidence="13">Single-pass type II membrane protein</topology>
    </subcellularLocation>
</comment>
<evidence type="ECO:0000256" key="1">
    <source>
        <dbReference type="ARBA" id="ARBA00003540"/>
    </source>
</evidence>
<dbReference type="GO" id="GO:0005886">
    <property type="term" value="C:plasma membrane"/>
    <property type="evidence" value="ECO:0007669"/>
    <property type="project" value="UniProtKB-SubCell"/>
</dbReference>
<gene>
    <name evidence="15" type="ORF">BBW65_02845</name>
</gene>
<dbReference type="InterPro" id="IPR014171">
    <property type="entry name" value="TonB_ExbD_2"/>
</dbReference>
<name>A0A1B1U541_9HELI</name>
<organism evidence="15 16">
    <name type="scientific">Helicobacter enhydrae</name>
    <dbReference type="NCBI Taxonomy" id="222136"/>
    <lineage>
        <taxon>Bacteria</taxon>
        <taxon>Pseudomonadati</taxon>
        <taxon>Campylobacterota</taxon>
        <taxon>Epsilonproteobacteria</taxon>
        <taxon>Campylobacterales</taxon>
        <taxon>Helicobacteraceae</taxon>
        <taxon>Helicobacter</taxon>
    </lineage>
</organism>
<dbReference type="GO" id="GO:0015031">
    <property type="term" value="P:protein transport"/>
    <property type="evidence" value="ECO:0007669"/>
    <property type="project" value="UniProtKB-KW"/>
</dbReference>
<feature type="transmembrane region" description="Helical" evidence="14">
    <location>
        <begin position="12"/>
        <end position="33"/>
    </location>
</feature>
<evidence type="ECO:0000256" key="14">
    <source>
        <dbReference type="SAM" id="Phobius"/>
    </source>
</evidence>
<dbReference type="EMBL" id="CP016503">
    <property type="protein sequence ID" value="ANV97805.1"/>
    <property type="molecule type" value="Genomic_DNA"/>
</dbReference>
<reference evidence="16" key="1">
    <citation type="submission" date="2016-07" db="EMBL/GenBank/DDBJ databases">
        <authorList>
            <person name="Florea S."/>
            <person name="Webb J.S."/>
            <person name="Jaromczyk J."/>
            <person name="Schardl C.L."/>
        </authorList>
    </citation>
    <scope>NUCLEOTIDE SEQUENCE [LARGE SCALE GENOMIC DNA]</scope>
    <source>
        <strain evidence="16">MIT 01-6242</strain>
    </source>
</reference>
<proteinExistence type="inferred from homology"/>
<sequence>MRIKRGDGLNIIPLIDVMLVLLAIVLSVSTFIAQGHIKIAVPQADSTTQSHQPKKQIVISVDSNNQIYLDNTPTTIAQLKQSFAHIDSNTSIKLQSDKESRFEIFVQILDILKDKQYESLDISTKKN</sequence>
<evidence type="ECO:0000256" key="5">
    <source>
        <dbReference type="ARBA" id="ARBA00022090"/>
    </source>
</evidence>
<dbReference type="Gene3D" id="3.30.420.270">
    <property type="match status" value="1"/>
</dbReference>
<keyword evidence="7" id="KW-1003">Cell membrane</keyword>
<dbReference type="NCBIfam" id="TIGR02804">
    <property type="entry name" value="ExbD_2"/>
    <property type="match status" value="1"/>
</dbReference>
<dbReference type="STRING" id="222136.BBW65_02845"/>
<protein>
    <recommendedName>
        <fullName evidence="5">Biopolymer transport protein ExbD</fullName>
    </recommendedName>
</protein>
<dbReference type="AlphaFoldDB" id="A0A1B1U541"/>
<dbReference type="Pfam" id="PF02472">
    <property type="entry name" value="ExbD"/>
    <property type="match status" value="1"/>
</dbReference>
<evidence type="ECO:0000256" key="8">
    <source>
        <dbReference type="ARBA" id="ARBA00022519"/>
    </source>
</evidence>
<comment type="subunit">
    <text evidence="4">The accessory proteins ExbB and ExbD seem to form a complex with TonB.</text>
</comment>
<keyword evidence="16" id="KW-1185">Reference proteome</keyword>
<evidence type="ECO:0000313" key="16">
    <source>
        <dbReference type="Proteomes" id="UP000092884"/>
    </source>
</evidence>
<dbReference type="Proteomes" id="UP000092884">
    <property type="component" value="Chromosome"/>
</dbReference>
<dbReference type="PANTHER" id="PTHR30558:SF12">
    <property type="entry name" value="BIOPOLYMER TRANSPORT PROTEIN EXBD"/>
    <property type="match status" value="1"/>
</dbReference>
<dbReference type="InterPro" id="IPR003400">
    <property type="entry name" value="ExbD"/>
</dbReference>
<evidence type="ECO:0000256" key="4">
    <source>
        <dbReference type="ARBA" id="ARBA00011471"/>
    </source>
</evidence>
<evidence type="ECO:0000256" key="10">
    <source>
        <dbReference type="ARBA" id="ARBA00022927"/>
    </source>
</evidence>
<evidence type="ECO:0000256" key="2">
    <source>
        <dbReference type="ARBA" id="ARBA00004249"/>
    </source>
</evidence>
<evidence type="ECO:0000256" key="12">
    <source>
        <dbReference type="ARBA" id="ARBA00023136"/>
    </source>
</evidence>
<keyword evidence="10 13" id="KW-0653">Protein transport</keyword>
<dbReference type="PANTHER" id="PTHR30558">
    <property type="entry name" value="EXBD MEMBRANE COMPONENT OF PMF-DRIVEN MACROMOLECULE IMPORT SYSTEM"/>
    <property type="match status" value="1"/>
</dbReference>
<evidence type="ECO:0000313" key="15">
    <source>
        <dbReference type="EMBL" id="ANV97805.1"/>
    </source>
</evidence>
<evidence type="ECO:0000256" key="6">
    <source>
        <dbReference type="ARBA" id="ARBA00022448"/>
    </source>
</evidence>
<accession>A0A1B1U541</accession>
<dbReference type="RefSeq" id="WP_066339438.1">
    <property type="nucleotide sequence ID" value="NZ_CP016503.1"/>
</dbReference>
<keyword evidence="12 14" id="KW-0472">Membrane</keyword>
<comment type="similarity">
    <text evidence="3 13">Belongs to the ExbD/TolR family.</text>
</comment>
<evidence type="ECO:0000256" key="3">
    <source>
        <dbReference type="ARBA" id="ARBA00005811"/>
    </source>
</evidence>
<evidence type="ECO:0000256" key="11">
    <source>
        <dbReference type="ARBA" id="ARBA00022989"/>
    </source>
</evidence>